<keyword evidence="3 6" id="KW-0812">Transmembrane</keyword>
<dbReference type="GO" id="GO:0005886">
    <property type="term" value="C:plasma membrane"/>
    <property type="evidence" value="ECO:0007669"/>
    <property type="project" value="UniProtKB-SubCell"/>
</dbReference>
<evidence type="ECO:0000259" key="7">
    <source>
        <dbReference type="Pfam" id="PF03772"/>
    </source>
</evidence>
<dbReference type="NCBIfam" id="TIGR00360">
    <property type="entry name" value="ComEC_N-term"/>
    <property type="match status" value="1"/>
</dbReference>
<reference evidence="8" key="1">
    <citation type="submission" date="2020-03" db="EMBL/GenBank/DDBJ databases">
        <title>Spirochaetal bacteria isolated from arthropods constitute a novel genus Entomospira genus novum within the order Spirochaetales.</title>
        <authorList>
            <person name="Grana-Miraglia L."/>
            <person name="Sikutova S."/>
            <person name="Fingerle V."/>
            <person name="Sing A."/>
            <person name="Castillo-Ramirez S."/>
            <person name="Margos G."/>
            <person name="Rudolf I."/>
        </authorList>
    </citation>
    <scope>NUCLEOTIDE SEQUENCE</scope>
    <source>
        <strain evidence="8">BR208</strain>
    </source>
</reference>
<name>A0A968GAY0_9SPIO</name>
<evidence type="ECO:0000256" key="6">
    <source>
        <dbReference type="SAM" id="Phobius"/>
    </source>
</evidence>
<dbReference type="PANTHER" id="PTHR30619">
    <property type="entry name" value="DNA INTERNALIZATION/COMPETENCE PROTEIN COMEC/REC2"/>
    <property type="match status" value="1"/>
</dbReference>
<feature type="transmembrane region" description="Helical" evidence="6">
    <location>
        <begin position="12"/>
        <end position="29"/>
    </location>
</feature>
<evidence type="ECO:0000256" key="3">
    <source>
        <dbReference type="ARBA" id="ARBA00022692"/>
    </source>
</evidence>
<dbReference type="AlphaFoldDB" id="A0A968GAY0"/>
<dbReference type="EMBL" id="JAATLK010000001">
    <property type="protein sequence ID" value="NIZ46535.1"/>
    <property type="molecule type" value="Genomic_DNA"/>
</dbReference>
<sequence>MHTYIVQRRLIHLAVIIVLHVILTQSFIYKQHPTNLPIPTTIIDHITLYTTQDTQPNALHRSRVIGCTITLSGKDISVEHKQPIEIILTHYNQPLRRGQIISVDITNLNHHDTKMIAVAHGNRLTTNGFISPIWMYRSQVLDRILHYTYTQLQESAGLFIAVLIGDQSLLSLHTKRLFRNSGLAHLLALSGFHASLLIGILFFLLKPIPLTLRTLILLPFILIHAWLAGFIYTLLRAYFMSITLLLLKISYREANKLDILAWSSILILLYDWRAIYATSFHLSFLAIWAILVLYRPLLCLLQHIPMPQLLRQSLAISFAVDITLNPLILYLFKEIQVFSFVANFIFPPLFILYLLLSTIVMITSPFLVVLLNQYERVLHTSLQYFNVYLWAMNWLPILMINLLLAISLTFYYNRRNECSNRI</sequence>
<comment type="caution">
    <text evidence="8">The sequence shown here is derived from an EMBL/GenBank/DDBJ whole genome shotgun (WGS) entry which is preliminary data.</text>
</comment>
<proteinExistence type="predicted"/>
<dbReference type="InterPro" id="IPR052159">
    <property type="entry name" value="Competence_DNA_uptake"/>
</dbReference>
<feature type="transmembrane region" description="Helical" evidence="6">
    <location>
        <begin position="392"/>
        <end position="412"/>
    </location>
</feature>
<feature type="transmembrane region" description="Helical" evidence="6">
    <location>
        <begin position="344"/>
        <end position="371"/>
    </location>
</feature>
<keyword evidence="2" id="KW-1003">Cell membrane</keyword>
<dbReference type="PANTHER" id="PTHR30619:SF7">
    <property type="entry name" value="BETA-LACTAMASE DOMAIN PROTEIN"/>
    <property type="match status" value="1"/>
</dbReference>
<keyword evidence="5 6" id="KW-0472">Membrane</keyword>
<evidence type="ECO:0000256" key="1">
    <source>
        <dbReference type="ARBA" id="ARBA00004651"/>
    </source>
</evidence>
<dbReference type="InterPro" id="IPR004477">
    <property type="entry name" value="ComEC_N"/>
</dbReference>
<evidence type="ECO:0000256" key="4">
    <source>
        <dbReference type="ARBA" id="ARBA00022989"/>
    </source>
</evidence>
<keyword evidence="4 6" id="KW-1133">Transmembrane helix</keyword>
<dbReference type="RefSeq" id="WP_167702990.1">
    <property type="nucleotide sequence ID" value="NZ_CP118168.1"/>
</dbReference>
<evidence type="ECO:0000313" key="9">
    <source>
        <dbReference type="Proteomes" id="UP000752013"/>
    </source>
</evidence>
<feature type="transmembrane region" description="Helical" evidence="6">
    <location>
        <begin position="184"/>
        <end position="205"/>
    </location>
</feature>
<feature type="transmembrane region" description="Helical" evidence="6">
    <location>
        <begin position="217"/>
        <end position="247"/>
    </location>
</feature>
<feature type="transmembrane region" description="Helical" evidence="6">
    <location>
        <begin position="282"/>
        <end position="301"/>
    </location>
</feature>
<protein>
    <submittedName>
        <fullName evidence="8">ComEC/Rec2 family competence protein</fullName>
    </submittedName>
</protein>
<evidence type="ECO:0000256" key="5">
    <source>
        <dbReference type="ARBA" id="ARBA00023136"/>
    </source>
</evidence>
<feature type="domain" description="ComEC/Rec2-related protein" evidence="7">
    <location>
        <begin position="163"/>
        <end position="400"/>
    </location>
</feature>
<organism evidence="8 9">
    <name type="scientific">Entomospira nematocerorum</name>
    <dbReference type="NCBI Taxonomy" id="2719987"/>
    <lineage>
        <taxon>Bacteria</taxon>
        <taxon>Pseudomonadati</taxon>
        <taxon>Spirochaetota</taxon>
        <taxon>Spirochaetia</taxon>
        <taxon>Spirochaetales</taxon>
        <taxon>Spirochaetaceae</taxon>
        <taxon>Entomospira</taxon>
    </lineage>
</organism>
<feature type="transmembrane region" description="Helical" evidence="6">
    <location>
        <begin position="313"/>
        <end position="332"/>
    </location>
</feature>
<gene>
    <name evidence="8" type="ORF">HCT46_01150</name>
</gene>
<accession>A0A968GAY0</accession>
<comment type="subcellular location">
    <subcellularLocation>
        <location evidence="1">Cell membrane</location>
        <topology evidence="1">Multi-pass membrane protein</topology>
    </subcellularLocation>
</comment>
<dbReference type="Proteomes" id="UP000752013">
    <property type="component" value="Unassembled WGS sequence"/>
</dbReference>
<evidence type="ECO:0000256" key="2">
    <source>
        <dbReference type="ARBA" id="ARBA00022475"/>
    </source>
</evidence>
<keyword evidence="9" id="KW-1185">Reference proteome</keyword>
<dbReference type="Pfam" id="PF03772">
    <property type="entry name" value="Competence"/>
    <property type="match status" value="1"/>
</dbReference>
<evidence type="ECO:0000313" key="8">
    <source>
        <dbReference type="EMBL" id="NIZ46535.1"/>
    </source>
</evidence>